<feature type="transmembrane region" description="Helical" evidence="4">
    <location>
        <begin position="219"/>
        <end position="239"/>
    </location>
</feature>
<feature type="transmembrane region" description="Helical" evidence="4">
    <location>
        <begin position="338"/>
        <end position="359"/>
    </location>
</feature>
<accession>A0A1S1HPA2</accession>
<keyword evidence="1 4" id="KW-0812">Transmembrane</keyword>
<keyword evidence="3 4" id="KW-0472">Membrane</keyword>
<dbReference type="PANTHER" id="PTHR42910:SF1">
    <property type="entry name" value="MAJOR FACILITATOR SUPERFAMILY (MFS) PROFILE DOMAIN-CONTAINING PROTEIN"/>
    <property type="match status" value="1"/>
</dbReference>
<dbReference type="InterPro" id="IPR020846">
    <property type="entry name" value="MFS_dom"/>
</dbReference>
<dbReference type="InterPro" id="IPR036259">
    <property type="entry name" value="MFS_trans_sf"/>
</dbReference>
<evidence type="ECO:0000256" key="2">
    <source>
        <dbReference type="ARBA" id="ARBA00022989"/>
    </source>
</evidence>
<feature type="transmembrane region" description="Helical" evidence="4">
    <location>
        <begin position="12"/>
        <end position="29"/>
    </location>
</feature>
<evidence type="ECO:0000313" key="6">
    <source>
        <dbReference type="EMBL" id="OHT23226.1"/>
    </source>
</evidence>
<name>A0A1S1HPA2_PROST</name>
<protein>
    <submittedName>
        <fullName evidence="6">MFS transporter</fullName>
    </submittedName>
</protein>
<dbReference type="Proteomes" id="UP000179588">
    <property type="component" value="Unassembled WGS sequence"/>
</dbReference>
<evidence type="ECO:0000256" key="3">
    <source>
        <dbReference type="ARBA" id="ARBA00023136"/>
    </source>
</evidence>
<dbReference type="PANTHER" id="PTHR42910">
    <property type="entry name" value="TRANSPORTER SCO4007-RELATED"/>
    <property type="match status" value="1"/>
</dbReference>
<dbReference type="InterPro" id="IPR011701">
    <property type="entry name" value="MFS"/>
</dbReference>
<feature type="transmembrane region" description="Helical" evidence="4">
    <location>
        <begin position="49"/>
        <end position="67"/>
    </location>
</feature>
<proteinExistence type="predicted"/>
<sequence length="395" mass="42824">MCTDSEELSSIKILILAIICCIVVANIYFNQSVLNLIASSFPNEWKAVSLIPMATQLGYAAGLFLLIPLGDYIERQRLILRQAQVLFLALIGMILSPTASALVFFSFLTGIAATVAQQIVPLAASLSKSSSRGKTVGTVMSGVLAGILAGRAIGGFIGEYFDWRGVFLSGAVMTLFAIFFIARILPSQSLSTPKFNYLTVLRSLGQLWKNEPQLRNATLTQALLFASFSILWTALPFWLDYRYHYGTGITGSLAALGLIGILCAPLAGSISDRQGPFRMVILGIVLMLLAWIVFWGWNSIVGMVVGILLLDAGEQCVLIANQHTIYSLCLEARNRLNTLFMCIMFIGGACGSLTATWLWETTHNWMLIVAAGAGLVMLGMLIAIRYNPSSPQTGT</sequence>
<feature type="transmembrane region" description="Helical" evidence="4">
    <location>
        <begin position="365"/>
        <end position="384"/>
    </location>
</feature>
<gene>
    <name evidence="6" type="ORF">A3Q29_07335</name>
</gene>
<keyword evidence="2 4" id="KW-1133">Transmembrane helix</keyword>
<comment type="caution">
    <text evidence="6">The sequence shown here is derived from an EMBL/GenBank/DDBJ whole genome shotgun (WGS) entry which is preliminary data.</text>
</comment>
<dbReference type="SUPFAM" id="SSF103473">
    <property type="entry name" value="MFS general substrate transporter"/>
    <property type="match status" value="1"/>
</dbReference>
<evidence type="ECO:0000259" key="5">
    <source>
        <dbReference type="PROSITE" id="PS50850"/>
    </source>
</evidence>
<dbReference type="AlphaFoldDB" id="A0A1S1HPA2"/>
<evidence type="ECO:0000256" key="1">
    <source>
        <dbReference type="ARBA" id="ARBA00022692"/>
    </source>
</evidence>
<feature type="transmembrane region" description="Helical" evidence="4">
    <location>
        <begin position="136"/>
        <end position="157"/>
    </location>
</feature>
<dbReference type="Pfam" id="PF07690">
    <property type="entry name" value="MFS_1"/>
    <property type="match status" value="1"/>
</dbReference>
<evidence type="ECO:0000256" key="4">
    <source>
        <dbReference type="SAM" id="Phobius"/>
    </source>
</evidence>
<keyword evidence="7" id="KW-1185">Reference proteome</keyword>
<feature type="domain" description="Major facilitator superfamily (MFS) profile" evidence="5">
    <location>
        <begin position="12"/>
        <end position="391"/>
    </location>
</feature>
<dbReference type="GO" id="GO:0022857">
    <property type="term" value="F:transmembrane transporter activity"/>
    <property type="evidence" value="ECO:0007669"/>
    <property type="project" value="InterPro"/>
</dbReference>
<feature type="transmembrane region" description="Helical" evidence="4">
    <location>
        <begin position="163"/>
        <end position="185"/>
    </location>
</feature>
<feature type="transmembrane region" description="Helical" evidence="4">
    <location>
        <begin position="245"/>
        <end position="267"/>
    </location>
</feature>
<dbReference type="OrthoDB" id="9815356at2"/>
<feature type="transmembrane region" description="Helical" evidence="4">
    <location>
        <begin position="79"/>
        <end position="96"/>
    </location>
</feature>
<dbReference type="PROSITE" id="PS50850">
    <property type="entry name" value="MFS"/>
    <property type="match status" value="1"/>
</dbReference>
<reference evidence="6 7" key="1">
    <citation type="submission" date="2016-03" db="EMBL/GenBank/DDBJ databases">
        <title>Genome sequence of Providencia stuartii strain, isolated from the salivary glands of larval Lucilia sericata.</title>
        <authorList>
            <person name="Yuan Y."/>
            <person name="Zhang Y."/>
            <person name="Fu S."/>
            <person name="Crippen T.L."/>
            <person name="Visi D."/>
            <person name="Benbow M.E."/>
            <person name="Allen M."/>
            <person name="Tomberlin J.K."/>
            <person name="Sze S.-H."/>
            <person name="Tarone A.M."/>
        </authorList>
    </citation>
    <scope>NUCLEOTIDE SEQUENCE [LARGE SCALE GENOMIC DNA]</scope>
    <source>
        <strain evidence="6 7">Crippen</strain>
    </source>
</reference>
<dbReference type="Gene3D" id="1.20.1250.20">
    <property type="entry name" value="MFS general substrate transporter like domains"/>
    <property type="match status" value="2"/>
</dbReference>
<dbReference type="CDD" id="cd17324">
    <property type="entry name" value="MFS_NepI_like"/>
    <property type="match status" value="1"/>
</dbReference>
<organism evidence="6 7">
    <name type="scientific">Providencia stuartii</name>
    <dbReference type="NCBI Taxonomy" id="588"/>
    <lineage>
        <taxon>Bacteria</taxon>
        <taxon>Pseudomonadati</taxon>
        <taxon>Pseudomonadota</taxon>
        <taxon>Gammaproteobacteria</taxon>
        <taxon>Enterobacterales</taxon>
        <taxon>Morganellaceae</taxon>
        <taxon>Providencia</taxon>
    </lineage>
</organism>
<dbReference type="EMBL" id="LVIE01000190">
    <property type="protein sequence ID" value="OHT23226.1"/>
    <property type="molecule type" value="Genomic_DNA"/>
</dbReference>
<dbReference type="RefSeq" id="WP_070929199.1">
    <property type="nucleotide sequence ID" value="NZ_VAUE01000016.1"/>
</dbReference>
<evidence type="ECO:0000313" key="7">
    <source>
        <dbReference type="Proteomes" id="UP000179588"/>
    </source>
</evidence>